<gene>
    <name evidence="4" type="primary">dctP</name>
    <name evidence="4" type="ORF">HND93_04185</name>
</gene>
<organism evidence="4 5">
    <name type="scientific">Azospirillum oleiclasticum</name>
    <dbReference type="NCBI Taxonomy" id="2735135"/>
    <lineage>
        <taxon>Bacteria</taxon>
        <taxon>Pseudomonadati</taxon>
        <taxon>Pseudomonadota</taxon>
        <taxon>Alphaproteobacteria</taxon>
        <taxon>Rhodospirillales</taxon>
        <taxon>Azospirillaceae</taxon>
        <taxon>Azospirillum</taxon>
    </lineage>
</organism>
<dbReference type="NCBIfam" id="NF037995">
    <property type="entry name" value="TRAP_S1"/>
    <property type="match status" value="1"/>
</dbReference>
<dbReference type="InterPro" id="IPR038404">
    <property type="entry name" value="TRAP_DctP_sf"/>
</dbReference>
<protein>
    <submittedName>
        <fullName evidence="4">TRAP transporter substrate-binding protein DctP</fullName>
    </submittedName>
</protein>
<keyword evidence="3" id="KW-0732">Signal</keyword>
<keyword evidence="2" id="KW-0813">Transport</keyword>
<dbReference type="PANTHER" id="PTHR33376:SF7">
    <property type="entry name" value="C4-DICARBOXYLATE-BINDING PROTEIN DCTB"/>
    <property type="match status" value="1"/>
</dbReference>
<dbReference type="PANTHER" id="PTHR33376">
    <property type="match status" value="1"/>
</dbReference>
<dbReference type="InterPro" id="IPR018389">
    <property type="entry name" value="DctP_fam"/>
</dbReference>
<reference evidence="4 5" key="1">
    <citation type="submission" date="2020-05" db="EMBL/GenBank/DDBJ databases">
        <title>Azospirillum oleiclasticum sp. nov, a nitrogen-fixing and heavy crude oil-emulsifying bacterium isolated from the crude oil of Yumen Oilfield.</title>
        <authorList>
            <person name="Wu D."/>
            <person name="Cai M."/>
            <person name="Zhang X."/>
        </authorList>
    </citation>
    <scope>NUCLEOTIDE SEQUENCE [LARGE SCALE GENOMIC DNA]</scope>
    <source>
        <strain evidence="4 5">ROY-1-1-2</strain>
    </source>
</reference>
<dbReference type="Pfam" id="PF03480">
    <property type="entry name" value="DctP"/>
    <property type="match status" value="1"/>
</dbReference>
<dbReference type="EMBL" id="JABFDB010000001">
    <property type="protein sequence ID" value="NYZ18900.1"/>
    <property type="molecule type" value="Genomic_DNA"/>
</dbReference>
<sequence>MAAVTAQAQSYNLRFATSTANQQEPSYKAIQNFAAYVKEKSDGRIRVTIFPGEQLGAQKKVNEMIMGGANMVNMTDYGQLGQFVPDLGIVAGPYVYGGMDDAKKLFASDLFKGMTAKLEAQGIKVLMADGLFGVRHMIADRPIRHPRDLKDMTLRVPASPIMLETFRTLGARPTEITWGEVYNALQANVVTGAEAPFGSIVGSKLNEVRKVVSKTGHQIMFTAWVTSTSFFNGLPPDLQKVLLDAGKAASEELARTTPAADDAFAEQLRKEGITIVEDVDIAAFRAMTQPAYTAVRNLTPGLYEQVQAVMAAK</sequence>
<dbReference type="RefSeq" id="WP_180280834.1">
    <property type="nucleotide sequence ID" value="NZ_JABFFR010000001.1"/>
</dbReference>
<comment type="similarity">
    <text evidence="1">Belongs to the bacterial solute-binding protein 7 family.</text>
</comment>
<dbReference type="InterPro" id="IPR004682">
    <property type="entry name" value="TRAP_DctP"/>
</dbReference>
<comment type="caution">
    <text evidence="4">The sequence shown here is derived from an EMBL/GenBank/DDBJ whole genome shotgun (WGS) entry which is preliminary data.</text>
</comment>
<evidence type="ECO:0000313" key="5">
    <source>
        <dbReference type="Proteomes" id="UP000584642"/>
    </source>
</evidence>
<proteinExistence type="inferred from homology"/>
<dbReference type="CDD" id="cd13669">
    <property type="entry name" value="PBP2_TRAP_TM0322_like"/>
    <property type="match status" value="1"/>
</dbReference>
<evidence type="ECO:0000313" key="4">
    <source>
        <dbReference type="EMBL" id="NYZ18900.1"/>
    </source>
</evidence>
<name>A0ABX2T3L1_9PROT</name>
<dbReference type="PIRSF" id="PIRSF006470">
    <property type="entry name" value="DctB"/>
    <property type="match status" value="1"/>
</dbReference>
<dbReference type="Gene3D" id="3.40.190.170">
    <property type="entry name" value="Bacterial extracellular solute-binding protein, family 7"/>
    <property type="match status" value="1"/>
</dbReference>
<accession>A0ABX2T3L1</accession>
<evidence type="ECO:0000256" key="2">
    <source>
        <dbReference type="ARBA" id="ARBA00022448"/>
    </source>
</evidence>
<keyword evidence="5" id="KW-1185">Reference proteome</keyword>
<dbReference type="Proteomes" id="UP000584642">
    <property type="component" value="Unassembled WGS sequence"/>
</dbReference>
<evidence type="ECO:0000256" key="1">
    <source>
        <dbReference type="ARBA" id="ARBA00009023"/>
    </source>
</evidence>
<evidence type="ECO:0000256" key="3">
    <source>
        <dbReference type="ARBA" id="ARBA00022729"/>
    </source>
</evidence>